<reference evidence="9 10" key="1">
    <citation type="submission" date="2018-05" db="EMBL/GenBank/DDBJ databases">
        <title>Genomic Encyclopedia of Type Strains, Phase IV (KMG-IV): sequencing the most valuable type-strain genomes for metagenomic binning, comparative biology and taxonomic classification.</title>
        <authorList>
            <person name="Goeker M."/>
        </authorList>
    </citation>
    <scope>NUCLEOTIDE SEQUENCE [LARGE SCALE GENOMIC DNA]</scope>
    <source>
        <strain evidence="9 10">DSM 44704</strain>
    </source>
</reference>
<dbReference type="SUPFAM" id="SSF55781">
    <property type="entry name" value="GAF domain-like"/>
    <property type="match status" value="1"/>
</dbReference>
<comment type="caution">
    <text evidence="9">The sequence shown here is derived from an EMBL/GenBank/DDBJ whole genome shotgun (WGS) entry which is preliminary data.</text>
</comment>
<dbReference type="InterPro" id="IPR029016">
    <property type="entry name" value="GAF-like_dom_sf"/>
</dbReference>
<evidence type="ECO:0000256" key="4">
    <source>
        <dbReference type="ARBA" id="ARBA00023163"/>
    </source>
</evidence>
<dbReference type="AlphaFoldDB" id="A0A318L081"/>
<dbReference type="Proteomes" id="UP000247569">
    <property type="component" value="Unassembled WGS sequence"/>
</dbReference>
<evidence type="ECO:0000313" key="10">
    <source>
        <dbReference type="Proteomes" id="UP000247569"/>
    </source>
</evidence>
<keyword evidence="4" id="KW-0804">Transcription</keyword>
<name>A0A318L081_9NOCA</name>
<dbReference type="PANTHER" id="PTHR30136">
    <property type="entry name" value="HELIX-TURN-HELIX TRANSCRIPTIONAL REGULATOR, ICLR FAMILY"/>
    <property type="match status" value="1"/>
</dbReference>
<evidence type="ECO:0000259" key="7">
    <source>
        <dbReference type="PROSITE" id="PS51077"/>
    </source>
</evidence>
<evidence type="ECO:0000256" key="3">
    <source>
        <dbReference type="ARBA" id="ARBA00023125"/>
    </source>
</evidence>
<feature type="domain" description="IclR-ED" evidence="8">
    <location>
        <begin position="76"/>
        <end position="259"/>
    </location>
</feature>
<gene>
    <name evidence="9" type="ORF">DFR70_101968</name>
</gene>
<dbReference type="InterPro" id="IPR036390">
    <property type="entry name" value="WH_DNA-bd_sf"/>
</dbReference>
<dbReference type="GO" id="GO:0045892">
    <property type="term" value="P:negative regulation of DNA-templated transcription"/>
    <property type="evidence" value="ECO:0007669"/>
    <property type="project" value="TreeGrafter"/>
</dbReference>
<dbReference type="Pfam" id="PF01614">
    <property type="entry name" value="IclR_C"/>
    <property type="match status" value="1"/>
</dbReference>
<sequence>MAGQGRGSNYRERNSTADRALDILALFDDHRLVLSGQEVADELGVARSTAYRYLQSLVSSGFAEEQKPAGYRLGPRVFELARLARKGLGLSEVARPVMRALVGQVGETVLLTRRAGATVVCLEREESAHPVRLSYERGHVLPINAGAAALILLAWADEQEIADIVGKGALPQLTDATVTDGSVLRERLAAMRRDGIAVTRGELDPEVTGVAAPILDGRGEVVAAVSIAALSHRVPESRIPEVSTAVQAAAARISEQLALIAS</sequence>
<dbReference type="GO" id="GO:0003677">
    <property type="term" value="F:DNA binding"/>
    <property type="evidence" value="ECO:0007669"/>
    <property type="project" value="UniProtKB-KW"/>
</dbReference>
<dbReference type="PROSITE" id="PS51077">
    <property type="entry name" value="HTH_ICLR"/>
    <property type="match status" value="1"/>
</dbReference>
<evidence type="ECO:0000256" key="5">
    <source>
        <dbReference type="ARBA" id="ARBA00058938"/>
    </source>
</evidence>
<dbReference type="SMART" id="SM00346">
    <property type="entry name" value="HTH_ICLR"/>
    <property type="match status" value="1"/>
</dbReference>
<dbReference type="EMBL" id="QJKF01000001">
    <property type="protein sequence ID" value="PXX71534.1"/>
    <property type="molecule type" value="Genomic_DNA"/>
</dbReference>
<comment type="function">
    <text evidence="5">May be an activator protein for the gylABX operon.</text>
</comment>
<dbReference type="InterPro" id="IPR014757">
    <property type="entry name" value="Tscrpt_reg_IclR_C"/>
</dbReference>
<dbReference type="PANTHER" id="PTHR30136:SF24">
    <property type="entry name" value="HTH-TYPE TRANSCRIPTIONAL REPRESSOR ALLR"/>
    <property type="match status" value="1"/>
</dbReference>
<feature type="domain" description="HTH iclR-type" evidence="7">
    <location>
        <begin position="14"/>
        <end position="75"/>
    </location>
</feature>
<dbReference type="Gene3D" id="1.10.10.10">
    <property type="entry name" value="Winged helix-like DNA-binding domain superfamily/Winged helix DNA-binding domain"/>
    <property type="match status" value="1"/>
</dbReference>
<keyword evidence="1" id="KW-0319">Glycerol metabolism</keyword>
<dbReference type="Gene3D" id="3.30.450.40">
    <property type="match status" value="1"/>
</dbReference>
<dbReference type="Pfam" id="PF09339">
    <property type="entry name" value="HTH_IclR"/>
    <property type="match status" value="1"/>
</dbReference>
<dbReference type="GO" id="GO:0003700">
    <property type="term" value="F:DNA-binding transcription factor activity"/>
    <property type="evidence" value="ECO:0007669"/>
    <property type="project" value="TreeGrafter"/>
</dbReference>
<dbReference type="OrthoDB" id="4474362at2"/>
<dbReference type="PROSITE" id="PS51078">
    <property type="entry name" value="ICLR_ED"/>
    <property type="match status" value="1"/>
</dbReference>
<keyword evidence="10" id="KW-1185">Reference proteome</keyword>
<dbReference type="InterPro" id="IPR050707">
    <property type="entry name" value="HTH_MetabolicPath_Reg"/>
</dbReference>
<protein>
    <recommendedName>
        <fullName evidence="6">Glycerol operon regulatory protein</fullName>
    </recommendedName>
</protein>
<dbReference type="GO" id="GO:0006071">
    <property type="term" value="P:glycerol metabolic process"/>
    <property type="evidence" value="ECO:0007669"/>
    <property type="project" value="UniProtKB-KW"/>
</dbReference>
<evidence type="ECO:0000313" key="9">
    <source>
        <dbReference type="EMBL" id="PXX71534.1"/>
    </source>
</evidence>
<keyword evidence="2" id="KW-0805">Transcription regulation</keyword>
<dbReference type="FunFam" id="1.10.10.10:FF:000056">
    <property type="entry name" value="IclR family transcriptional regulator"/>
    <property type="match status" value="1"/>
</dbReference>
<evidence type="ECO:0000256" key="6">
    <source>
        <dbReference type="ARBA" id="ARBA00070406"/>
    </source>
</evidence>
<keyword evidence="3" id="KW-0238">DNA-binding</keyword>
<dbReference type="SUPFAM" id="SSF46785">
    <property type="entry name" value="Winged helix' DNA-binding domain"/>
    <property type="match status" value="1"/>
</dbReference>
<evidence type="ECO:0000256" key="2">
    <source>
        <dbReference type="ARBA" id="ARBA00023015"/>
    </source>
</evidence>
<evidence type="ECO:0000259" key="8">
    <source>
        <dbReference type="PROSITE" id="PS51078"/>
    </source>
</evidence>
<organism evidence="9 10">
    <name type="scientific">Nocardia tenerifensis</name>
    <dbReference type="NCBI Taxonomy" id="228006"/>
    <lineage>
        <taxon>Bacteria</taxon>
        <taxon>Bacillati</taxon>
        <taxon>Actinomycetota</taxon>
        <taxon>Actinomycetes</taxon>
        <taxon>Mycobacteriales</taxon>
        <taxon>Nocardiaceae</taxon>
        <taxon>Nocardia</taxon>
    </lineage>
</organism>
<evidence type="ECO:0000256" key="1">
    <source>
        <dbReference type="ARBA" id="ARBA00022798"/>
    </source>
</evidence>
<dbReference type="InterPro" id="IPR005471">
    <property type="entry name" value="Tscrpt_reg_IclR_N"/>
</dbReference>
<proteinExistence type="predicted"/>
<dbReference type="InterPro" id="IPR036388">
    <property type="entry name" value="WH-like_DNA-bd_sf"/>
</dbReference>
<dbReference type="RefSeq" id="WP_110293352.1">
    <property type="nucleotide sequence ID" value="NZ_QJKF01000001.1"/>
</dbReference>
<accession>A0A318L081</accession>